<organism evidence="1 2">
    <name type="scientific">Lithospermum erythrorhizon</name>
    <name type="common">Purple gromwell</name>
    <name type="synonym">Lithospermum officinale var. erythrorhizon</name>
    <dbReference type="NCBI Taxonomy" id="34254"/>
    <lineage>
        <taxon>Eukaryota</taxon>
        <taxon>Viridiplantae</taxon>
        <taxon>Streptophyta</taxon>
        <taxon>Embryophyta</taxon>
        <taxon>Tracheophyta</taxon>
        <taxon>Spermatophyta</taxon>
        <taxon>Magnoliopsida</taxon>
        <taxon>eudicotyledons</taxon>
        <taxon>Gunneridae</taxon>
        <taxon>Pentapetalae</taxon>
        <taxon>asterids</taxon>
        <taxon>lamiids</taxon>
        <taxon>Boraginales</taxon>
        <taxon>Boraginaceae</taxon>
        <taxon>Boraginoideae</taxon>
        <taxon>Lithospermeae</taxon>
        <taxon>Lithospermum</taxon>
    </lineage>
</organism>
<reference evidence="1 2" key="1">
    <citation type="submission" date="2024-01" db="EMBL/GenBank/DDBJ databases">
        <title>The complete chloroplast genome sequence of Lithospermum erythrorhizon: insights into the phylogenetic relationship among Boraginaceae species and the maternal lineages of purple gromwells.</title>
        <authorList>
            <person name="Okada T."/>
            <person name="Watanabe K."/>
        </authorList>
    </citation>
    <scope>NUCLEOTIDE SEQUENCE [LARGE SCALE GENOMIC DNA]</scope>
</reference>
<protein>
    <submittedName>
        <fullName evidence="1">Uncharacterized protein</fullName>
    </submittedName>
</protein>
<keyword evidence="2" id="KW-1185">Reference proteome</keyword>
<evidence type="ECO:0000313" key="1">
    <source>
        <dbReference type="EMBL" id="GAA0153432.1"/>
    </source>
</evidence>
<dbReference type="AlphaFoldDB" id="A0AAV3PU05"/>
<dbReference type="PANTHER" id="PTHR33710">
    <property type="entry name" value="BNAC02G09200D PROTEIN"/>
    <property type="match status" value="1"/>
</dbReference>
<accession>A0AAV3PU05</accession>
<sequence>MGDFNPLISGDERIGGNAPNPISMSDFSQCIQNSSLIDDGFVGSKYTWTNGKLSQRLDRVLCDQLCLDTFLVLNVCHLAKTASIKWMQDGDKSTSFFHAWVKQRRRKKGYCRYFD</sequence>
<comment type="caution">
    <text evidence="1">The sequence shown here is derived from an EMBL/GenBank/DDBJ whole genome shotgun (WGS) entry which is preliminary data.</text>
</comment>
<gene>
    <name evidence="1" type="ORF">LIER_11674</name>
</gene>
<dbReference type="SUPFAM" id="SSF56219">
    <property type="entry name" value="DNase I-like"/>
    <property type="match status" value="1"/>
</dbReference>
<proteinExistence type="predicted"/>
<dbReference type="InterPro" id="IPR036691">
    <property type="entry name" value="Endo/exonu/phosph_ase_sf"/>
</dbReference>
<dbReference type="EMBL" id="BAABME010002178">
    <property type="protein sequence ID" value="GAA0153432.1"/>
    <property type="molecule type" value="Genomic_DNA"/>
</dbReference>
<dbReference type="Proteomes" id="UP001454036">
    <property type="component" value="Unassembled WGS sequence"/>
</dbReference>
<evidence type="ECO:0000313" key="2">
    <source>
        <dbReference type="Proteomes" id="UP001454036"/>
    </source>
</evidence>
<name>A0AAV3PU05_LITER</name>
<dbReference type="PANTHER" id="PTHR33710:SF71">
    <property type="entry name" value="ENDONUCLEASE_EXONUCLEASE_PHOSPHATASE DOMAIN-CONTAINING PROTEIN"/>
    <property type="match status" value="1"/>
</dbReference>